<keyword evidence="3 6" id="KW-0547">Nucleotide-binding</keyword>
<gene>
    <name evidence="6" type="primary">recF</name>
    <name evidence="8" type="ordered locus">COPRO5265_1222</name>
</gene>
<comment type="similarity">
    <text evidence="6">Belongs to the RecF family.</text>
</comment>
<dbReference type="GO" id="GO:0009432">
    <property type="term" value="P:SOS response"/>
    <property type="evidence" value="ECO:0007669"/>
    <property type="project" value="UniProtKB-UniRule"/>
</dbReference>
<keyword evidence="6" id="KW-0742">SOS response</keyword>
<evidence type="ECO:0000256" key="6">
    <source>
        <dbReference type="HAMAP-Rule" id="MF_00365"/>
    </source>
</evidence>
<proteinExistence type="inferred from homology"/>
<comment type="subcellular location">
    <subcellularLocation>
        <location evidence="6">Cytoplasm</location>
    </subcellularLocation>
</comment>
<dbReference type="InterPro" id="IPR003395">
    <property type="entry name" value="RecF/RecN/SMC_N"/>
</dbReference>
<keyword evidence="4 6" id="KW-0067">ATP-binding</keyword>
<reference evidence="8" key="2">
    <citation type="journal article" date="2014" name="Genome Announc.">
        <title>Complete Genome Sequence of Coprothermobacter proteolyticus DSM 5265.</title>
        <authorList>
            <person name="Alexiev A."/>
            <person name="Coil D.A."/>
            <person name="Badger J.H."/>
            <person name="Enticknap J."/>
            <person name="Ward N."/>
            <person name="Robb F.T."/>
            <person name="Eisen J.A."/>
        </authorList>
    </citation>
    <scope>NUCLEOTIDE SEQUENCE [LARGE SCALE GENOMIC DNA]</scope>
    <source>
        <strain evidence="8">DSM 5265</strain>
    </source>
</reference>
<dbReference type="GO" id="GO:0005524">
    <property type="term" value="F:ATP binding"/>
    <property type="evidence" value="ECO:0007669"/>
    <property type="project" value="UniProtKB-UniRule"/>
</dbReference>
<dbReference type="PANTHER" id="PTHR32182">
    <property type="entry name" value="DNA REPLICATION AND REPAIR PROTEIN RECF"/>
    <property type="match status" value="1"/>
</dbReference>
<dbReference type="KEGG" id="cpo:COPRO5265_1222"/>
<evidence type="ECO:0000256" key="3">
    <source>
        <dbReference type="ARBA" id="ARBA00022741"/>
    </source>
</evidence>
<dbReference type="HAMAP" id="MF_00365">
    <property type="entry name" value="RecF"/>
    <property type="match status" value="1"/>
</dbReference>
<dbReference type="GO" id="GO:0005737">
    <property type="term" value="C:cytoplasm"/>
    <property type="evidence" value="ECO:0007669"/>
    <property type="project" value="UniProtKB-SubCell"/>
</dbReference>
<dbReference type="SUPFAM" id="SSF52540">
    <property type="entry name" value="P-loop containing nucleoside triphosphate hydrolases"/>
    <property type="match status" value="1"/>
</dbReference>
<evidence type="ECO:0000256" key="5">
    <source>
        <dbReference type="ARBA" id="ARBA00023125"/>
    </source>
</evidence>
<dbReference type="GO" id="GO:0003697">
    <property type="term" value="F:single-stranded DNA binding"/>
    <property type="evidence" value="ECO:0007669"/>
    <property type="project" value="UniProtKB-UniRule"/>
</dbReference>
<dbReference type="Pfam" id="PF02463">
    <property type="entry name" value="SMC_N"/>
    <property type="match status" value="1"/>
</dbReference>
<evidence type="ECO:0000256" key="4">
    <source>
        <dbReference type="ARBA" id="ARBA00022840"/>
    </source>
</evidence>
<dbReference type="AlphaFoldDB" id="B5Y9T1"/>
<keyword evidence="1 6" id="KW-0963">Cytoplasm</keyword>
<evidence type="ECO:0000256" key="1">
    <source>
        <dbReference type="ARBA" id="ARBA00022490"/>
    </source>
</evidence>
<feature type="domain" description="RecF/RecN/SMC N-terminal" evidence="7">
    <location>
        <begin position="4"/>
        <end position="323"/>
    </location>
</feature>
<keyword evidence="9" id="KW-1185">Reference proteome</keyword>
<dbReference type="Proteomes" id="UP000001732">
    <property type="component" value="Chromosome"/>
</dbReference>
<dbReference type="GO" id="GO:0000731">
    <property type="term" value="P:DNA synthesis involved in DNA repair"/>
    <property type="evidence" value="ECO:0007669"/>
    <property type="project" value="TreeGrafter"/>
</dbReference>
<dbReference type="STRING" id="309798.COPRO5265_1222"/>
<comment type="caution">
    <text evidence="6">Lacks conserved residue(s) required for the propagation of feature annotation.</text>
</comment>
<dbReference type="PANTHER" id="PTHR32182:SF0">
    <property type="entry name" value="DNA REPLICATION AND REPAIR PROTEIN RECF"/>
    <property type="match status" value="1"/>
</dbReference>
<dbReference type="GO" id="GO:0006260">
    <property type="term" value="P:DNA replication"/>
    <property type="evidence" value="ECO:0007669"/>
    <property type="project" value="UniProtKB-UniRule"/>
</dbReference>
<dbReference type="EMBL" id="CP001145">
    <property type="protein sequence ID" value="ACI16845.1"/>
    <property type="molecule type" value="Genomic_DNA"/>
</dbReference>
<dbReference type="Gene3D" id="3.40.50.300">
    <property type="entry name" value="P-loop containing nucleotide triphosphate hydrolases"/>
    <property type="match status" value="1"/>
</dbReference>
<name>B5Y9T1_COPPD</name>
<keyword evidence="5 6" id="KW-0238">DNA-binding</keyword>
<evidence type="ECO:0000313" key="9">
    <source>
        <dbReference type="Proteomes" id="UP000001732"/>
    </source>
</evidence>
<dbReference type="InterPro" id="IPR001238">
    <property type="entry name" value="DNA-binding_RecF"/>
</dbReference>
<comment type="function">
    <text evidence="6">The RecF protein is involved in DNA metabolism; it is required for DNA replication and normal SOS inducibility. RecF binds preferentially to single-stranded, linear DNA. It also seems to bind ATP.</text>
</comment>
<accession>B5Y9T1</accession>
<keyword evidence="6" id="KW-0227">DNA damage</keyword>
<dbReference type="eggNOG" id="COG1195">
    <property type="taxonomic scope" value="Bacteria"/>
</dbReference>
<reference evidence="8" key="1">
    <citation type="submission" date="2008-08" db="EMBL/GenBank/DDBJ databases">
        <authorList>
            <person name="Dodson R.J."/>
            <person name="Durkin A.S."/>
            <person name="Wu M."/>
            <person name="Eisen J."/>
            <person name="Sutton G."/>
        </authorList>
    </citation>
    <scope>NUCLEOTIDE SEQUENCE</scope>
    <source>
        <strain evidence="8">DSM 5265</strain>
    </source>
</reference>
<sequence>MERVRSIKLYNFRNLLNQEIEIPDGLTVLMGENMQGKTSLLESLFIVSTGRSFRTRNIGDIVRWGENQAQIELSVDGANVVFSVSLEPKARSLLLNGERISSFESPLAGKVLYYSDEYLDLVSTPSGTRRLFDRLLELSDRENMRLAAQYRKLVSERNSMLSSGFYNEPLDEVLSDRIDKISQKWREKRQAFLQLVQASLNLRFPQVFDSSYSFKFSVETSDIKNLSLEMLKKTTLFGFQRDKILLDVNNKEVSTVASRGFLKILLTFVFVRTAELIHEKQGYVLLLMDDFNANIDELHWKKVLELLPERHIIAATTKTWEKADLGRPYSILACEQGRVFPI</sequence>
<evidence type="ECO:0000259" key="7">
    <source>
        <dbReference type="Pfam" id="PF02463"/>
    </source>
</evidence>
<organism evidence="8 9">
    <name type="scientific">Coprothermobacter proteolyticus (strain ATCC 35245 / DSM 5265 / OCM 4 / BT)</name>
    <dbReference type="NCBI Taxonomy" id="309798"/>
    <lineage>
        <taxon>Bacteria</taxon>
        <taxon>Pseudomonadati</taxon>
        <taxon>Coprothermobacterota</taxon>
        <taxon>Coprothermobacteria</taxon>
        <taxon>Coprothermobacterales</taxon>
        <taxon>Coprothermobacteraceae</taxon>
        <taxon>Coprothermobacter</taxon>
    </lineage>
</organism>
<keyword evidence="6" id="KW-0234">DNA repair</keyword>
<dbReference type="NCBIfam" id="TIGR00611">
    <property type="entry name" value="recf"/>
    <property type="match status" value="1"/>
</dbReference>
<keyword evidence="2 6" id="KW-0235">DNA replication</keyword>
<protein>
    <recommendedName>
        <fullName evidence="6">DNA replication and repair protein RecF</fullName>
    </recommendedName>
</protein>
<dbReference type="GO" id="GO:0006302">
    <property type="term" value="P:double-strand break repair"/>
    <property type="evidence" value="ECO:0007669"/>
    <property type="project" value="TreeGrafter"/>
</dbReference>
<evidence type="ECO:0000313" key="8">
    <source>
        <dbReference type="EMBL" id="ACI16845.1"/>
    </source>
</evidence>
<dbReference type="InterPro" id="IPR042174">
    <property type="entry name" value="RecF_2"/>
</dbReference>
<dbReference type="InterPro" id="IPR027417">
    <property type="entry name" value="P-loop_NTPase"/>
</dbReference>
<dbReference type="Gene3D" id="1.20.1050.90">
    <property type="entry name" value="RecF/RecN/SMC, N-terminal domain"/>
    <property type="match status" value="1"/>
</dbReference>
<evidence type="ECO:0000256" key="2">
    <source>
        <dbReference type="ARBA" id="ARBA00022705"/>
    </source>
</evidence>